<dbReference type="STRING" id="1817813.A2008_06455"/>
<feature type="transmembrane region" description="Helical" evidence="1">
    <location>
        <begin position="12"/>
        <end position="30"/>
    </location>
</feature>
<gene>
    <name evidence="2" type="ORF">A2008_06455</name>
</gene>
<evidence type="ECO:0000256" key="1">
    <source>
        <dbReference type="SAM" id="Phobius"/>
    </source>
</evidence>
<dbReference type="EMBL" id="MGFH01000202">
    <property type="protein sequence ID" value="OGM02736.1"/>
    <property type="molecule type" value="Genomic_DNA"/>
</dbReference>
<proteinExistence type="predicted"/>
<sequence>MKPKFTVNPVLIPVFIAAVFTAASYFAWFLRMPTYAETNTELIKSVAAANFKTAEFEVNGVVCLGTSKTFAKWLNELSGILSINTFTSDRFVEIGYDDSKVSADEMIISIEREVSADGEKLKPFSVMRYRASKDSEWVILRTNKKVEVDEL</sequence>
<organism evidence="2 3">
    <name type="scientific">Candidatus Wallbacteria bacterium GWC2_49_35</name>
    <dbReference type="NCBI Taxonomy" id="1817813"/>
    <lineage>
        <taxon>Bacteria</taxon>
        <taxon>Candidatus Walliibacteriota</taxon>
    </lineage>
</organism>
<dbReference type="GO" id="GO:0046872">
    <property type="term" value="F:metal ion binding"/>
    <property type="evidence" value="ECO:0007669"/>
    <property type="project" value="InterPro"/>
</dbReference>
<keyword evidence="1" id="KW-1133">Transmembrane helix</keyword>
<reference evidence="2 3" key="1">
    <citation type="journal article" date="2016" name="Nat. Commun.">
        <title>Thousands of microbial genomes shed light on interconnected biogeochemical processes in an aquifer system.</title>
        <authorList>
            <person name="Anantharaman K."/>
            <person name="Brown C.T."/>
            <person name="Hug L.A."/>
            <person name="Sharon I."/>
            <person name="Castelle C.J."/>
            <person name="Probst A.J."/>
            <person name="Thomas B.C."/>
            <person name="Singh A."/>
            <person name="Wilkins M.J."/>
            <person name="Karaoz U."/>
            <person name="Brodie E.L."/>
            <person name="Williams K.H."/>
            <person name="Hubbard S.S."/>
            <person name="Banfield J.F."/>
        </authorList>
    </citation>
    <scope>NUCLEOTIDE SEQUENCE [LARGE SCALE GENOMIC DNA]</scope>
</reference>
<protein>
    <submittedName>
        <fullName evidence="2">Uncharacterized protein</fullName>
    </submittedName>
</protein>
<name>A0A1F7WIT3_9BACT</name>
<accession>A0A1F7WIT3</accession>
<keyword evidence="1" id="KW-0812">Transmembrane</keyword>
<evidence type="ECO:0000313" key="3">
    <source>
        <dbReference type="Proteomes" id="UP000178735"/>
    </source>
</evidence>
<keyword evidence="1" id="KW-0472">Membrane</keyword>
<dbReference type="InterPro" id="IPR036163">
    <property type="entry name" value="HMA_dom_sf"/>
</dbReference>
<evidence type="ECO:0000313" key="2">
    <source>
        <dbReference type="EMBL" id="OGM02736.1"/>
    </source>
</evidence>
<dbReference type="Proteomes" id="UP000178735">
    <property type="component" value="Unassembled WGS sequence"/>
</dbReference>
<comment type="caution">
    <text evidence="2">The sequence shown here is derived from an EMBL/GenBank/DDBJ whole genome shotgun (WGS) entry which is preliminary data.</text>
</comment>
<dbReference type="SUPFAM" id="SSF55008">
    <property type="entry name" value="HMA, heavy metal-associated domain"/>
    <property type="match status" value="1"/>
</dbReference>
<dbReference type="AlphaFoldDB" id="A0A1F7WIT3"/>